<dbReference type="EMBL" id="LNZH02000046">
    <property type="protein sequence ID" value="OCB91981.1"/>
    <property type="molecule type" value="Genomic_DNA"/>
</dbReference>
<feature type="region of interest" description="Disordered" evidence="1">
    <location>
        <begin position="35"/>
        <end position="84"/>
    </location>
</feature>
<name>A0A9Q5NC81_SANBA</name>
<organism evidence="2 3">
    <name type="scientific">Sanghuangporus baumii</name>
    <name type="common">Phellinus baumii</name>
    <dbReference type="NCBI Taxonomy" id="108892"/>
    <lineage>
        <taxon>Eukaryota</taxon>
        <taxon>Fungi</taxon>
        <taxon>Dikarya</taxon>
        <taxon>Basidiomycota</taxon>
        <taxon>Agaricomycotina</taxon>
        <taxon>Agaricomycetes</taxon>
        <taxon>Hymenochaetales</taxon>
        <taxon>Hymenochaetaceae</taxon>
        <taxon>Sanghuangporus</taxon>
    </lineage>
</organism>
<comment type="caution">
    <text evidence="2">The sequence shown here is derived from an EMBL/GenBank/DDBJ whole genome shotgun (WGS) entry which is preliminary data.</text>
</comment>
<sequence length="184" mass="20157">MFGIRNFGATSVRTPGRFFKISRFPGIARFSATSRVESTDNIHGSNASADGHRERGSGDVDDTRALTNQGRPSQPQKPSDHKEAWGTLVRNDVREVIATFVVEGRLTIFRATMSRGLQPFTSQSAILQYDHKHDLAGEHCVDGTIGNSGFKLKFDNGPTITGAINPSTTLNMHDVDGWGAWKKL</sequence>
<gene>
    <name evidence="2" type="ORF">A7U60_g713</name>
</gene>
<keyword evidence="3" id="KW-1185">Reference proteome</keyword>
<reference evidence="2" key="1">
    <citation type="submission" date="2016-06" db="EMBL/GenBank/DDBJ databases">
        <title>Draft Genome sequence of the fungus Inonotus baumii.</title>
        <authorList>
            <person name="Zhu H."/>
            <person name="Lin W."/>
        </authorList>
    </citation>
    <scope>NUCLEOTIDE SEQUENCE</scope>
    <source>
        <strain evidence="2">821</strain>
    </source>
</reference>
<evidence type="ECO:0000313" key="2">
    <source>
        <dbReference type="EMBL" id="OCB91981.1"/>
    </source>
</evidence>
<accession>A0A9Q5NC81</accession>
<feature type="compositionally biased region" description="Polar residues" evidence="1">
    <location>
        <begin position="35"/>
        <end position="48"/>
    </location>
</feature>
<evidence type="ECO:0000313" key="3">
    <source>
        <dbReference type="Proteomes" id="UP000757232"/>
    </source>
</evidence>
<dbReference type="AlphaFoldDB" id="A0A9Q5NC81"/>
<dbReference type="Proteomes" id="UP000757232">
    <property type="component" value="Unassembled WGS sequence"/>
</dbReference>
<dbReference type="OrthoDB" id="2879353at2759"/>
<feature type="compositionally biased region" description="Polar residues" evidence="1">
    <location>
        <begin position="65"/>
        <end position="77"/>
    </location>
</feature>
<protein>
    <submittedName>
        <fullName evidence="2">Uncharacterized protein</fullName>
    </submittedName>
</protein>
<evidence type="ECO:0000256" key="1">
    <source>
        <dbReference type="SAM" id="MobiDB-lite"/>
    </source>
</evidence>
<proteinExistence type="predicted"/>
<feature type="compositionally biased region" description="Basic and acidic residues" evidence="1">
    <location>
        <begin position="50"/>
        <end position="64"/>
    </location>
</feature>